<evidence type="ECO:0000313" key="3">
    <source>
        <dbReference type="EMBL" id="MDA2810039.1"/>
    </source>
</evidence>
<dbReference type="EMBL" id="JAQFWQ010000009">
    <property type="protein sequence ID" value="MDA2810039.1"/>
    <property type="molecule type" value="Genomic_DNA"/>
</dbReference>
<evidence type="ECO:0000256" key="1">
    <source>
        <dbReference type="SAM" id="Phobius"/>
    </source>
</evidence>
<keyword evidence="4" id="KW-1185">Reference proteome</keyword>
<proteinExistence type="predicted"/>
<evidence type="ECO:0000259" key="2">
    <source>
        <dbReference type="Pfam" id="PF03779"/>
    </source>
</evidence>
<gene>
    <name evidence="3" type="ORF">O4J56_05260</name>
</gene>
<keyword evidence="1" id="KW-1133">Transmembrane helix</keyword>
<feature type="transmembrane region" description="Helical" evidence="1">
    <location>
        <begin position="61"/>
        <end position="77"/>
    </location>
</feature>
<accession>A0ABT4TZA9</accession>
<dbReference type="RefSeq" id="WP_270683968.1">
    <property type="nucleotide sequence ID" value="NZ_JAQFWQ010000009.1"/>
</dbReference>
<organism evidence="3 4">
    <name type="scientific">Nocardiopsis endophytica</name>
    <dbReference type="NCBI Taxonomy" id="3018445"/>
    <lineage>
        <taxon>Bacteria</taxon>
        <taxon>Bacillati</taxon>
        <taxon>Actinomycetota</taxon>
        <taxon>Actinomycetes</taxon>
        <taxon>Streptosporangiales</taxon>
        <taxon>Nocardiopsidaceae</taxon>
        <taxon>Nocardiopsis</taxon>
    </lineage>
</organism>
<comment type="caution">
    <text evidence="3">The sequence shown here is derived from an EMBL/GenBank/DDBJ whole genome shotgun (WGS) entry which is preliminary data.</text>
</comment>
<sequence length="119" mass="12580">MEIKGRAADWAAVAAGVLLSVSWIWDAMVGPPRAAMFILGLLIILSATMSITRPGLMASEAFIFALGALVFVLPWLMEFTANMAAAWTSWILGLVAMVAGVVGSLQASGTMHRRGPVPH</sequence>
<feature type="domain" description="SPW repeat-containing integral membrane" evidence="2">
    <location>
        <begin position="8"/>
        <end position="100"/>
    </location>
</feature>
<dbReference type="InterPro" id="IPR005530">
    <property type="entry name" value="SPW"/>
</dbReference>
<keyword evidence="1" id="KW-0472">Membrane</keyword>
<dbReference type="Proteomes" id="UP001527866">
    <property type="component" value="Unassembled WGS sequence"/>
</dbReference>
<keyword evidence="1" id="KW-0812">Transmembrane</keyword>
<protein>
    <submittedName>
        <fullName evidence="3">SPW repeat protein</fullName>
    </submittedName>
</protein>
<feature type="transmembrane region" description="Helical" evidence="1">
    <location>
        <begin position="7"/>
        <end position="25"/>
    </location>
</feature>
<feature type="transmembrane region" description="Helical" evidence="1">
    <location>
        <begin position="83"/>
        <end position="105"/>
    </location>
</feature>
<evidence type="ECO:0000313" key="4">
    <source>
        <dbReference type="Proteomes" id="UP001527866"/>
    </source>
</evidence>
<name>A0ABT4TZA9_9ACTN</name>
<reference evidence="3 4" key="1">
    <citation type="submission" date="2023-01" db="EMBL/GenBank/DDBJ databases">
        <title>Draft genome sequence of Nocardiopsis sp. RSe5-2 isolated from halophytes.</title>
        <authorList>
            <person name="Duangmal K."/>
            <person name="Chantavorakit T."/>
        </authorList>
    </citation>
    <scope>NUCLEOTIDE SEQUENCE [LARGE SCALE GENOMIC DNA]</scope>
    <source>
        <strain evidence="3 4">RSe5-2</strain>
    </source>
</reference>
<dbReference type="Pfam" id="PF03779">
    <property type="entry name" value="SPW"/>
    <property type="match status" value="1"/>
</dbReference>
<feature type="transmembrane region" description="Helical" evidence="1">
    <location>
        <begin position="31"/>
        <end position="49"/>
    </location>
</feature>